<dbReference type="InterPro" id="IPR039104">
    <property type="entry name" value="6PGL"/>
</dbReference>
<protein>
    <recommendedName>
        <fullName evidence="5">6-phosphogluconolactonase-like protein</fullName>
    </recommendedName>
</protein>
<dbReference type="CDD" id="cd01400">
    <property type="entry name" value="6PGL"/>
    <property type="match status" value="1"/>
</dbReference>
<name>A0A0W0CX63_CANGB</name>
<dbReference type="GO" id="GO:0017057">
    <property type="term" value="F:6-phosphogluconolactonase activity"/>
    <property type="evidence" value="ECO:0007669"/>
    <property type="project" value="UniProtKB-EC"/>
</dbReference>
<reference evidence="7 8" key="1">
    <citation type="submission" date="2015-10" db="EMBL/GenBank/DDBJ databases">
        <title>Draft genomes sequences of Candida glabrata isolates 1A, 1B, 2A, 2B, 3A and 3B.</title>
        <authorList>
            <person name="Haavelsrud O.E."/>
            <person name="Gaustad P."/>
        </authorList>
    </citation>
    <scope>NUCLEOTIDE SEQUENCE [LARGE SCALE GENOMIC DNA]</scope>
    <source>
        <strain evidence="7">910700640</strain>
    </source>
</reference>
<accession>A0A0W0CX63</accession>
<evidence type="ECO:0000313" key="8">
    <source>
        <dbReference type="Proteomes" id="UP000054886"/>
    </source>
</evidence>
<dbReference type="AlphaFoldDB" id="A0A0W0CX63"/>
<feature type="domain" description="Glucosamine/galactosamine-6-phosphate isomerase" evidence="6">
    <location>
        <begin position="21"/>
        <end position="250"/>
    </location>
</feature>
<dbReference type="VEuPathDB" id="FungiDB:GVI51_M06919"/>
<evidence type="ECO:0000256" key="4">
    <source>
        <dbReference type="ARBA" id="ARBA00022801"/>
    </source>
</evidence>
<dbReference type="PhylomeDB" id="A0A0W0CX63"/>
<dbReference type="OrthoDB" id="432544at2759"/>
<dbReference type="SUPFAM" id="SSF100950">
    <property type="entry name" value="NagB/RpiA/CoA transferase-like"/>
    <property type="match status" value="1"/>
</dbReference>
<keyword evidence="4" id="KW-0378">Hydrolase</keyword>
<dbReference type="InterPro" id="IPR037171">
    <property type="entry name" value="NagB/RpiA_transferase-like"/>
</dbReference>
<dbReference type="Pfam" id="PF01182">
    <property type="entry name" value="Glucosamine_iso"/>
    <property type="match status" value="1"/>
</dbReference>
<dbReference type="GO" id="GO:0005975">
    <property type="term" value="P:carbohydrate metabolic process"/>
    <property type="evidence" value="ECO:0007669"/>
    <property type="project" value="InterPro"/>
</dbReference>
<dbReference type="FunFam" id="3.40.50.1360:FF:000005">
    <property type="entry name" value="6-phosphogluconolactonase"/>
    <property type="match status" value="1"/>
</dbReference>
<dbReference type="VEuPathDB" id="FungiDB:GWK60_M06919"/>
<dbReference type="PANTHER" id="PTHR11054:SF0">
    <property type="entry name" value="6-PHOSPHOGLUCONOLACTONASE"/>
    <property type="match status" value="1"/>
</dbReference>
<dbReference type="Gene3D" id="3.40.50.1360">
    <property type="match status" value="1"/>
</dbReference>
<evidence type="ECO:0000256" key="1">
    <source>
        <dbReference type="ARBA" id="ARBA00000832"/>
    </source>
</evidence>
<comment type="similarity">
    <text evidence="3 5">Belongs to the glucosamine/galactosamine-6-phosphate isomerase family. 6-phosphogluconolactonase subfamily.</text>
</comment>
<evidence type="ECO:0000313" key="7">
    <source>
        <dbReference type="EMBL" id="KTB04185.1"/>
    </source>
</evidence>
<comment type="catalytic activity">
    <reaction evidence="1">
        <text>6-phospho-D-glucono-1,5-lactone + H2O = 6-phospho-D-gluconate + H(+)</text>
        <dbReference type="Rhea" id="RHEA:12556"/>
        <dbReference type="ChEBI" id="CHEBI:15377"/>
        <dbReference type="ChEBI" id="CHEBI:15378"/>
        <dbReference type="ChEBI" id="CHEBI:57955"/>
        <dbReference type="ChEBI" id="CHEBI:58759"/>
        <dbReference type="EC" id="3.1.1.31"/>
    </reaction>
</comment>
<dbReference type="VEuPathDB" id="FungiDB:GW608_M06919"/>
<dbReference type="InterPro" id="IPR005900">
    <property type="entry name" value="6-phosphogluconolactonase_DevB"/>
</dbReference>
<evidence type="ECO:0000256" key="3">
    <source>
        <dbReference type="ARBA" id="ARBA00010662"/>
    </source>
</evidence>
<gene>
    <name evidence="7" type="ORF">AO440_004153</name>
</gene>
<evidence type="ECO:0000256" key="2">
    <source>
        <dbReference type="ARBA" id="ARBA00004961"/>
    </source>
</evidence>
<evidence type="ECO:0000256" key="5">
    <source>
        <dbReference type="RuleBase" id="RU365095"/>
    </source>
</evidence>
<proteinExistence type="inferred from homology"/>
<dbReference type="PANTHER" id="PTHR11054">
    <property type="entry name" value="6-PHOSPHOGLUCONOLACTONASE"/>
    <property type="match status" value="1"/>
</dbReference>
<organism evidence="7 8">
    <name type="scientific">Candida glabrata</name>
    <name type="common">Yeast</name>
    <name type="synonym">Torulopsis glabrata</name>
    <dbReference type="NCBI Taxonomy" id="5478"/>
    <lineage>
        <taxon>Eukaryota</taxon>
        <taxon>Fungi</taxon>
        <taxon>Dikarya</taxon>
        <taxon>Ascomycota</taxon>
        <taxon>Saccharomycotina</taxon>
        <taxon>Saccharomycetes</taxon>
        <taxon>Saccharomycetales</taxon>
        <taxon>Saccharomycetaceae</taxon>
        <taxon>Nakaseomyces</taxon>
    </lineage>
</organism>
<comment type="caution">
    <text evidence="7">The sequence shown here is derived from an EMBL/GenBank/DDBJ whole genome shotgun (WGS) entry which is preliminary data.</text>
</comment>
<dbReference type="NCBIfam" id="TIGR01198">
    <property type="entry name" value="pgl"/>
    <property type="match status" value="1"/>
</dbReference>
<dbReference type="InterPro" id="IPR006148">
    <property type="entry name" value="Glc/Gal-6P_isomerase"/>
</dbReference>
<dbReference type="GO" id="GO:0006098">
    <property type="term" value="P:pentose-phosphate shunt"/>
    <property type="evidence" value="ECO:0007669"/>
    <property type="project" value="InterPro"/>
</dbReference>
<dbReference type="VEuPathDB" id="FungiDB:CAGL0M06963g"/>
<dbReference type="OMA" id="IAMSQST"/>
<dbReference type="EMBL" id="LLZZ01000117">
    <property type="protein sequence ID" value="KTB04185.1"/>
    <property type="molecule type" value="Genomic_DNA"/>
</dbReference>
<evidence type="ECO:0000259" key="6">
    <source>
        <dbReference type="Pfam" id="PF01182"/>
    </source>
</evidence>
<sequence>MTTAAPKLIQFDDEREVACATTEQIIKSQNSKLRQPVKKRTRRENRFRLAISGGQLMQTLLKALLYRKEEIEWEKWDIFFVDERLVPFNSNESNYGQLKRGLLDPLKSINYPQPNVYHIEETEIDDANVVAQTYEKQLINIFASRDSVRLPTFDMILLGCAPDGHIASLFPQCHHNLREEMAWVIPITDAPLEPTKRISMSVPVISNSNQIIFMVTGSNNAELMKMIIEKPSCELPSALISTCAPGRVSWYVENEALKEVMLLD</sequence>
<dbReference type="VEuPathDB" id="FungiDB:B1J91_M06963g"/>
<comment type="pathway">
    <text evidence="2">Carbohydrate degradation; pentose phosphate pathway; D-ribulose 5-phosphate from D-glucose 6-phosphate (oxidative stage): step 2/3.</text>
</comment>
<dbReference type="Proteomes" id="UP000054886">
    <property type="component" value="Unassembled WGS sequence"/>
</dbReference>